<dbReference type="Pfam" id="PF03965">
    <property type="entry name" value="Penicillinase_R"/>
    <property type="match status" value="1"/>
</dbReference>
<dbReference type="InterPro" id="IPR005650">
    <property type="entry name" value="BlaI_family"/>
</dbReference>
<evidence type="ECO:0000313" key="6">
    <source>
        <dbReference type="Proteomes" id="UP000036367"/>
    </source>
</evidence>
<reference evidence="5" key="1">
    <citation type="submission" date="2015-05" db="EMBL/GenBank/DDBJ databases">
        <title>Permanent draft genome of Rhodopirellula islandicus K833.</title>
        <authorList>
            <person name="Kizina J."/>
            <person name="Richter M."/>
            <person name="Glockner F.O."/>
            <person name="Harder J."/>
        </authorList>
    </citation>
    <scope>NUCLEOTIDE SEQUENCE [LARGE SCALE GENOMIC DNA]</scope>
    <source>
        <strain evidence="5">K833</strain>
    </source>
</reference>
<dbReference type="STRING" id="595434.RISK_005004"/>
<dbReference type="Proteomes" id="UP000036367">
    <property type="component" value="Unassembled WGS sequence"/>
</dbReference>
<dbReference type="GO" id="GO:0003677">
    <property type="term" value="F:DNA binding"/>
    <property type="evidence" value="ECO:0007669"/>
    <property type="project" value="UniProtKB-KW"/>
</dbReference>
<organism evidence="5 6">
    <name type="scientific">Rhodopirellula islandica</name>
    <dbReference type="NCBI Taxonomy" id="595434"/>
    <lineage>
        <taxon>Bacteria</taxon>
        <taxon>Pseudomonadati</taxon>
        <taxon>Planctomycetota</taxon>
        <taxon>Planctomycetia</taxon>
        <taxon>Pirellulales</taxon>
        <taxon>Pirellulaceae</taxon>
        <taxon>Rhodopirellula</taxon>
    </lineage>
</organism>
<keyword evidence="4" id="KW-0804">Transcription</keyword>
<protein>
    <submittedName>
        <fullName evidence="5">Beta-lactamase repressor BlaI</fullName>
    </submittedName>
</protein>
<dbReference type="SUPFAM" id="SSF46785">
    <property type="entry name" value="Winged helix' DNA-binding domain"/>
    <property type="match status" value="1"/>
</dbReference>
<keyword evidence="6" id="KW-1185">Reference proteome</keyword>
<evidence type="ECO:0000256" key="4">
    <source>
        <dbReference type="ARBA" id="ARBA00023163"/>
    </source>
</evidence>
<name>A0A0J1EBW3_RHOIS</name>
<dbReference type="GO" id="GO:0045892">
    <property type="term" value="P:negative regulation of DNA-templated transcription"/>
    <property type="evidence" value="ECO:0007669"/>
    <property type="project" value="InterPro"/>
</dbReference>
<dbReference type="OrthoDB" id="9795583at2"/>
<dbReference type="PIRSF" id="PIRSF019455">
    <property type="entry name" value="CopR_AtkY"/>
    <property type="match status" value="1"/>
</dbReference>
<keyword evidence="2" id="KW-0805">Transcription regulation</keyword>
<evidence type="ECO:0000256" key="1">
    <source>
        <dbReference type="ARBA" id="ARBA00011046"/>
    </source>
</evidence>
<comment type="caution">
    <text evidence="5">The sequence shown here is derived from an EMBL/GenBank/DDBJ whole genome shotgun (WGS) entry which is preliminary data.</text>
</comment>
<dbReference type="PATRIC" id="fig|595434.4.peg.4746"/>
<comment type="similarity">
    <text evidence="1">Belongs to the BlaI transcriptional regulatory family.</text>
</comment>
<dbReference type="AlphaFoldDB" id="A0A0J1EBW3"/>
<evidence type="ECO:0000256" key="3">
    <source>
        <dbReference type="ARBA" id="ARBA00023125"/>
    </source>
</evidence>
<proteinExistence type="inferred from homology"/>
<sequence length="139" mass="15730">MREPCEIHITDAEWELMESVWQADDQTAGDVLSRVVAGHRSHRTLRTLLARLVEKGAVSVRVEGSRHLYSAAVSRESCVRSAAQSFAARFFDGNLQSLLMHFVEHESLSEEDAKDLRERLAAREAKKVSKRSRPVKKSK</sequence>
<dbReference type="InterPro" id="IPR036390">
    <property type="entry name" value="WH_DNA-bd_sf"/>
</dbReference>
<dbReference type="RefSeq" id="WP_150122644.1">
    <property type="nucleotide sequence ID" value="NZ_LECT01000042.1"/>
</dbReference>
<dbReference type="Gene3D" id="1.10.10.10">
    <property type="entry name" value="Winged helix-like DNA-binding domain superfamily/Winged helix DNA-binding domain"/>
    <property type="match status" value="1"/>
</dbReference>
<evidence type="ECO:0000313" key="5">
    <source>
        <dbReference type="EMBL" id="KLU03034.1"/>
    </source>
</evidence>
<gene>
    <name evidence="5" type="ORF">RISK_005004</name>
</gene>
<dbReference type="InterPro" id="IPR036388">
    <property type="entry name" value="WH-like_DNA-bd_sf"/>
</dbReference>
<evidence type="ECO:0000256" key="2">
    <source>
        <dbReference type="ARBA" id="ARBA00023015"/>
    </source>
</evidence>
<keyword evidence="3" id="KW-0238">DNA-binding</keyword>
<dbReference type="EMBL" id="LECT01000042">
    <property type="protein sequence ID" value="KLU03034.1"/>
    <property type="molecule type" value="Genomic_DNA"/>
</dbReference>
<dbReference type="Gene3D" id="1.10.4040.10">
    <property type="entry name" value="Penicillinase repressor domain"/>
    <property type="match status" value="1"/>
</dbReference>
<accession>A0A0J1EBW3</accession>